<dbReference type="Proteomes" id="UP000731907">
    <property type="component" value="Unassembled WGS sequence"/>
</dbReference>
<evidence type="ECO:0000313" key="4">
    <source>
        <dbReference type="EMBL" id="MBU9696985.1"/>
    </source>
</evidence>
<dbReference type="SUPFAM" id="SSF46689">
    <property type="entry name" value="Homeodomain-like"/>
    <property type="match status" value="1"/>
</dbReference>
<dbReference type="Pfam" id="PF00440">
    <property type="entry name" value="TetR_N"/>
    <property type="match status" value="1"/>
</dbReference>
<dbReference type="PANTHER" id="PTHR30055">
    <property type="entry name" value="HTH-TYPE TRANSCRIPTIONAL REGULATOR RUTR"/>
    <property type="match status" value="1"/>
</dbReference>
<evidence type="ECO:0000256" key="1">
    <source>
        <dbReference type="ARBA" id="ARBA00023125"/>
    </source>
</evidence>
<evidence type="ECO:0000259" key="3">
    <source>
        <dbReference type="PROSITE" id="PS50977"/>
    </source>
</evidence>
<gene>
    <name evidence="4" type="ORF">GU927_003895</name>
</gene>
<reference evidence="4 5" key="1">
    <citation type="submission" date="2021-06" db="EMBL/GenBank/DDBJ databases">
        <title>Rhodobacteraceae bacterium strain HSP-20.</title>
        <authorList>
            <person name="Chen W.-M."/>
        </authorList>
    </citation>
    <scope>NUCLEOTIDE SEQUENCE [LARGE SCALE GENOMIC DNA]</scope>
    <source>
        <strain evidence="4 5">HSP-20</strain>
    </source>
</reference>
<dbReference type="InterPro" id="IPR036271">
    <property type="entry name" value="Tet_transcr_reg_TetR-rel_C_sf"/>
</dbReference>
<dbReference type="InterPro" id="IPR023772">
    <property type="entry name" value="DNA-bd_HTH_TetR-type_CS"/>
</dbReference>
<dbReference type="Gene3D" id="1.10.10.60">
    <property type="entry name" value="Homeodomain-like"/>
    <property type="match status" value="1"/>
</dbReference>
<dbReference type="EMBL" id="JAAATX020000002">
    <property type="protein sequence ID" value="MBU9696985.1"/>
    <property type="molecule type" value="Genomic_DNA"/>
</dbReference>
<dbReference type="PANTHER" id="PTHR30055:SF223">
    <property type="entry name" value="HTH-TYPE TRANSCRIPTIONAL REGULATOR UIDR"/>
    <property type="match status" value="1"/>
</dbReference>
<dbReference type="InterPro" id="IPR009057">
    <property type="entry name" value="Homeodomain-like_sf"/>
</dbReference>
<keyword evidence="5" id="KW-1185">Reference proteome</keyword>
<evidence type="ECO:0000313" key="5">
    <source>
        <dbReference type="Proteomes" id="UP000731907"/>
    </source>
</evidence>
<accession>A0ABS6J0A0</accession>
<protein>
    <submittedName>
        <fullName evidence="4">TetR/AcrR family transcriptional regulator</fullName>
    </submittedName>
</protein>
<dbReference type="Gene3D" id="1.10.357.10">
    <property type="entry name" value="Tetracycline Repressor, domain 2"/>
    <property type="match status" value="1"/>
</dbReference>
<dbReference type="PRINTS" id="PR00455">
    <property type="entry name" value="HTHTETR"/>
</dbReference>
<dbReference type="InterPro" id="IPR039536">
    <property type="entry name" value="TetR_C_Proteobacteria"/>
</dbReference>
<name>A0ABS6J0A0_9RHOB</name>
<evidence type="ECO:0000256" key="2">
    <source>
        <dbReference type="PROSITE-ProRule" id="PRU00335"/>
    </source>
</evidence>
<feature type="DNA-binding region" description="H-T-H motif" evidence="2">
    <location>
        <begin position="35"/>
        <end position="54"/>
    </location>
</feature>
<sequence length="226" mass="25150">MNAPSRRELNRMERTRRILDGALRVFAGAGYSGTTMDAVAAAAGLSKPTLYQYFDSKDALFQAMMAGLRDRMMDVFDHPSPQGMVHDLHAFAWDYADVVMSPDMLSLARLIIGEVQRFPEIGRAYQASGPDRLLAGIMAYMTAQRDEGRLAFDDAELAAQDFWGLILSAPRTQALYQPDAMPSRDELARYILNGLRVFLRAYSTDPATDLKKLETLASVRMTGTEP</sequence>
<organism evidence="4 5">
    <name type="scientific">Paragemmobacter amnigenus</name>
    <dbReference type="NCBI Taxonomy" id="2852097"/>
    <lineage>
        <taxon>Bacteria</taxon>
        <taxon>Pseudomonadati</taxon>
        <taxon>Pseudomonadota</taxon>
        <taxon>Alphaproteobacteria</taxon>
        <taxon>Rhodobacterales</taxon>
        <taxon>Paracoccaceae</taxon>
        <taxon>Paragemmobacter</taxon>
    </lineage>
</organism>
<proteinExistence type="predicted"/>
<dbReference type="InterPro" id="IPR001647">
    <property type="entry name" value="HTH_TetR"/>
</dbReference>
<dbReference type="InterPro" id="IPR050109">
    <property type="entry name" value="HTH-type_TetR-like_transc_reg"/>
</dbReference>
<dbReference type="PROSITE" id="PS50977">
    <property type="entry name" value="HTH_TETR_2"/>
    <property type="match status" value="1"/>
</dbReference>
<dbReference type="PROSITE" id="PS01081">
    <property type="entry name" value="HTH_TETR_1"/>
    <property type="match status" value="1"/>
</dbReference>
<comment type="caution">
    <text evidence="4">The sequence shown here is derived from an EMBL/GenBank/DDBJ whole genome shotgun (WGS) entry which is preliminary data.</text>
</comment>
<dbReference type="SUPFAM" id="SSF48498">
    <property type="entry name" value="Tetracyclin repressor-like, C-terminal domain"/>
    <property type="match status" value="1"/>
</dbReference>
<dbReference type="RefSeq" id="WP_161761042.1">
    <property type="nucleotide sequence ID" value="NZ_JAAATX020000002.1"/>
</dbReference>
<dbReference type="Pfam" id="PF14246">
    <property type="entry name" value="TetR_C_7"/>
    <property type="match status" value="1"/>
</dbReference>
<keyword evidence="1 2" id="KW-0238">DNA-binding</keyword>
<feature type="domain" description="HTH tetR-type" evidence="3">
    <location>
        <begin position="12"/>
        <end position="72"/>
    </location>
</feature>